<name>A0A699IGS0_TANCI</name>
<dbReference type="EMBL" id="BKCJ010297790">
    <property type="protein sequence ID" value="GEZ59116.1"/>
    <property type="molecule type" value="Genomic_DNA"/>
</dbReference>
<comment type="caution">
    <text evidence="1">The sequence shown here is derived from an EMBL/GenBank/DDBJ whole genome shotgun (WGS) entry which is preliminary data.</text>
</comment>
<evidence type="ECO:0000313" key="1">
    <source>
        <dbReference type="EMBL" id="GEZ59116.1"/>
    </source>
</evidence>
<gene>
    <name evidence="1" type="ORF">Tci_531089</name>
</gene>
<proteinExistence type="predicted"/>
<sequence length="99" mass="10839">MSTLLYGYIAFEYQFDYIGSYRLMYLAAGTRLMTRASVTGVASNITQDDTFTYGCCCSGALICNPISTLKCGERCVRDISVMTDYAVLGAPADAKEVRD</sequence>
<accession>A0A699IGS0</accession>
<dbReference type="AlphaFoldDB" id="A0A699IGS0"/>
<reference evidence="1" key="1">
    <citation type="journal article" date="2019" name="Sci. Rep.">
        <title>Draft genome of Tanacetum cinerariifolium, the natural source of mosquito coil.</title>
        <authorList>
            <person name="Yamashiro T."/>
            <person name="Shiraishi A."/>
            <person name="Satake H."/>
            <person name="Nakayama K."/>
        </authorList>
    </citation>
    <scope>NUCLEOTIDE SEQUENCE</scope>
</reference>
<organism evidence="1">
    <name type="scientific">Tanacetum cinerariifolium</name>
    <name type="common">Dalmatian daisy</name>
    <name type="synonym">Chrysanthemum cinerariifolium</name>
    <dbReference type="NCBI Taxonomy" id="118510"/>
    <lineage>
        <taxon>Eukaryota</taxon>
        <taxon>Viridiplantae</taxon>
        <taxon>Streptophyta</taxon>
        <taxon>Embryophyta</taxon>
        <taxon>Tracheophyta</taxon>
        <taxon>Spermatophyta</taxon>
        <taxon>Magnoliopsida</taxon>
        <taxon>eudicotyledons</taxon>
        <taxon>Gunneridae</taxon>
        <taxon>Pentapetalae</taxon>
        <taxon>asterids</taxon>
        <taxon>campanulids</taxon>
        <taxon>Asterales</taxon>
        <taxon>Asteraceae</taxon>
        <taxon>Asteroideae</taxon>
        <taxon>Anthemideae</taxon>
        <taxon>Anthemidinae</taxon>
        <taxon>Tanacetum</taxon>
    </lineage>
</organism>
<protein>
    <submittedName>
        <fullName evidence="1">Protein LAZ1 homolog 1</fullName>
    </submittedName>
</protein>